<dbReference type="PANTHER" id="PTHR30217:SF10">
    <property type="entry name" value="23S RRNA 5-HYDROXYCYTIDINE C2501 SYNTHASE"/>
    <property type="match status" value="1"/>
</dbReference>
<reference evidence="2" key="2">
    <citation type="journal article" date="2021" name="PeerJ">
        <title>Extensive microbial diversity within the chicken gut microbiome revealed by metagenomics and culture.</title>
        <authorList>
            <person name="Gilroy R."/>
            <person name="Ravi A."/>
            <person name="Getino M."/>
            <person name="Pursley I."/>
            <person name="Horton D.L."/>
            <person name="Alikhan N.F."/>
            <person name="Baker D."/>
            <person name="Gharbi K."/>
            <person name="Hall N."/>
            <person name="Watson M."/>
            <person name="Adriaenssens E.M."/>
            <person name="Foster-Nyarko E."/>
            <person name="Jarju S."/>
            <person name="Secka A."/>
            <person name="Antonio M."/>
            <person name="Oren A."/>
            <person name="Chaudhuri R.R."/>
            <person name="La Ragione R."/>
            <person name="Hildebrand F."/>
            <person name="Pallen M.J."/>
        </authorList>
    </citation>
    <scope>NUCLEOTIDE SEQUENCE</scope>
    <source>
        <strain evidence="2">ChiSjej5B23-6657</strain>
    </source>
</reference>
<feature type="domain" description="Peptidase U32 collagenase" evidence="1">
    <location>
        <begin position="132"/>
        <end position="236"/>
    </location>
</feature>
<dbReference type="Pfam" id="PF12392">
    <property type="entry name" value="DUF3656"/>
    <property type="match status" value="1"/>
</dbReference>
<reference evidence="2" key="1">
    <citation type="submission" date="2020-10" db="EMBL/GenBank/DDBJ databases">
        <authorList>
            <person name="Gilroy R."/>
        </authorList>
    </citation>
    <scope>NUCLEOTIDE SEQUENCE</scope>
    <source>
        <strain evidence="2">ChiSjej5B23-6657</strain>
    </source>
</reference>
<sequence>NRGRCAQPCRLPYQVLDESGRRMSLPGDYVLSPKDLCAIERIPELAEAGVYSLKIEGRMKQRAYAAGVVSIYRRYVDQYLEKGRKGYHVSEKDRQTLLDLGNRSGFTDGYLAGHVGREMMSFAEGSHRKEQSEILETSTEIRRPIRGRFFAREGRPMRLTVSCDGITLERESSQCPERARNRATDEEVVAEKLKKTGDTPFVFADLVIDLEPGLFIPMTQVNELRRETLGALEETLLAGNRRAPEVFVPVEAEAGIEPEDPPRQTGSCLVVVETGEQFSSCIRQACVDEIAVRAELLTDEDKRPSDSFYLREAKKYGKRFLVVLPEIMRERAAGDLRSFSPLFDKGGADGVIACSYDGLQFLESIGYPREKVLLDPRIYTWNNRSLHAFRRLGYRRFGAPCELNAGELMHRENGDSYLTVYGRAALMITANCLEKNIAGCRKRQGLYRLRDRYQTLFTVKNYCRYCYNKIYNSRVLCLFSEAERIREMGFFGARLDFTLETGEECARILKDWTDALAGVPFREPEDATKGHWKRGVK</sequence>
<evidence type="ECO:0000313" key="3">
    <source>
        <dbReference type="Proteomes" id="UP000823912"/>
    </source>
</evidence>
<dbReference type="InterPro" id="IPR020988">
    <property type="entry name" value="Pept_U32_collagenase"/>
</dbReference>
<protein>
    <submittedName>
        <fullName evidence="2">U32 family peptidase</fullName>
    </submittedName>
</protein>
<dbReference type="AlphaFoldDB" id="A0A9D1JB51"/>
<organism evidence="2 3">
    <name type="scientific">Candidatus Pullilachnospira gallistercoris</name>
    <dbReference type="NCBI Taxonomy" id="2840911"/>
    <lineage>
        <taxon>Bacteria</taxon>
        <taxon>Bacillati</taxon>
        <taxon>Bacillota</taxon>
        <taxon>Clostridia</taxon>
        <taxon>Lachnospirales</taxon>
        <taxon>Lachnospiraceae</taxon>
        <taxon>Lachnospiraceae incertae sedis</taxon>
        <taxon>Candidatus Pullilachnospira</taxon>
    </lineage>
</organism>
<dbReference type="Pfam" id="PF01136">
    <property type="entry name" value="Peptidase_U32"/>
    <property type="match status" value="1"/>
</dbReference>
<gene>
    <name evidence="2" type="ORF">IAA55_08750</name>
</gene>
<dbReference type="InterPro" id="IPR001539">
    <property type="entry name" value="Peptidase_U32"/>
</dbReference>
<name>A0A9D1JB51_9FIRM</name>
<dbReference type="PANTHER" id="PTHR30217">
    <property type="entry name" value="PEPTIDASE U32 FAMILY"/>
    <property type="match status" value="1"/>
</dbReference>
<accession>A0A9D1JB51</accession>
<proteinExistence type="predicted"/>
<dbReference type="EMBL" id="DVHM01000144">
    <property type="protein sequence ID" value="HIR71356.1"/>
    <property type="molecule type" value="Genomic_DNA"/>
</dbReference>
<feature type="non-terminal residue" evidence="2">
    <location>
        <position position="1"/>
    </location>
</feature>
<dbReference type="Proteomes" id="UP000823912">
    <property type="component" value="Unassembled WGS sequence"/>
</dbReference>
<dbReference type="InterPro" id="IPR051454">
    <property type="entry name" value="RNA/ubiquinone_mod_enzymes"/>
</dbReference>
<evidence type="ECO:0000259" key="1">
    <source>
        <dbReference type="Pfam" id="PF12392"/>
    </source>
</evidence>
<evidence type="ECO:0000313" key="2">
    <source>
        <dbReference type="EMBL" id="HIR71356.1"/>
    </source>
</evidence>
<comment type="caution">
    <text evidence="2">The sequence shown here is derived from an EMBL/GenBank/DDBJ whole genome shotgun (WGS) entry which is preliminary data.</text>
</comment>